<dbReference type="PANTHER" id="PTHR42949">
    <property type="entry name" value="ANAEROBIC GLYCEROL-3-PHOSPHATE DEHYDROGENASE SUBUNIT B"/>
    <property type="match status" value="1"/>
</dbReference>
<organism evidence="3 4">
    <name type="scientific">Pseudomonas spelaei</name>
    <dbReference type="NCBI Taxonomy" id="1055469"/>
    <lineage>
        <taxon>Bacteria</taxon>
        <taxon>Pseudomonadati</taxon>
        <taxon>Pseudomonadota</taxon>
        <taxon>Gammaproteobacteria</taxon>
        <taxon>Pseudomonadales</taxon>
        <taxon>Pseudomonadaceae</taxon>
        <taxon>Pseudomonas</taxon>
    </lineage>
</organism>
<dbReference type="InterPro" id="IPR023753">
    <property type="entry name" value="FAD/NAD-binding_dom"/>
</dbReference>
<gene>
    <name evidence="3" type="ORF">GNF76_20905</name>
</gene>
<dbReference type="InterPro" id="IPR017224">
    <property type="entry name" value="Opine_Oxase_asu/HCN_bsu"/>
</dbReference>
<dbReference type="PIRSF" id="PIRSF037495">
    <property type="entry name" value="Opine_OX_OoxA/HcnB"/>
    <property type="match status" value="1"/>
</dbReference>
<dbReference type="AlphaFoldDB" id="A0A6I3WAY3"/>
<feature type="domain" description="FAD/NAD(P)-binding" evidence="2">
    <location>
        <begin position="6"/>
        <end position="284"/>
    </location>
</feature>
<dbReference type="PRINTS" id="PR00469">
    <property type="entry name" value="PNDRDTASEII"/>
</dbReference>
<name>A0A6I3WAY3_9PSED</name>
<dbReference type="InterPro" id="IPR036188">
    <property type="entry name" value="FAD/NAD-bd_sf"/>
</dbReference>
<evidence type="ECO:0000313" key="3">
    <source>
        <dbReference type="EMBL" id="MUF06818.1"/>
    </source>
</evidence>
<keyword evidence="4" id="KW-1185">Reference proteome</keyword>
<evidence type="ECO:0000313" key="4">
    <source>
        <dbReference type="Proteomes" id="UP000438196"/>
    </source>
</evidence>
<dbReference type="OrthoDB" id="9801699at2"/>
<protein>
    <submittedName>
        <fullName evidence="3">FAD-dependent oxidoreductase</fullName>
    </submittedName>
</protein>
<dbReference type="Gene3D" id="3.50.50.60">
    <property type="entry name" value="FAD/NAD(P)-binding domain"/>
    <property type="match status" value="2"/>
</dbReference>
<dbReference type="PRINTS" id="PR00368">
    <property type="entry name" value="FADPNR"/>
</dbReference>
<proteinExistence type="predicted"/>
<dbReference type="SUPFAM" id="SSF51905">
    <property type="entry name" value="FAD/NAD(P)-binding domain"/>
    <property type="match status" value="1"/>
</dbReference>
<dbReference type="GO" id="GO:0016491">
    <property type="term" value="F:oxidoreductase activity"/>
    <property type="evidence" value="ECO:0007669"/>
    <property type="project" value="UniProtKB-KW"/>
</dbReference>
<evidence type="ECO:0000259" key="2">
    <source>
        <dbReference type="Pfam" id="PF07992"/>
    </source>
</evidence>
<dbReference type="InterPro" id="IPR051691">
    <property type="entry name" value="Metab_Enz_Cyan_OpOx_G3PDH"/>
</dbReference>
<dbReference type="Proteomes" id="UP000438196">
    <property type="component" value="Unassembled WGS sequence"/>
</dbReference>
<sequence>MNQACDILIVGSGPAGLAAARAASRAGLHITVIDDNPHAGGQIWRNGPDTQLEPAVLERLAVLEQPLIRYLPGTRVVAALKPGSLLLENAEHGFVMEYQRLILCCGARELLLPFPGWTLPGVTGAGALQALVKNGLSIQGERTVIAGSGPLLLASAATARKAGAQVENVLEQASARSVTGFAVQLWRWPTKIRQALDLATTAYRWNSHVVEALGEQRLEAVRIKVGGRLKEIPCERLACGFGLVPNTTLAAHLGCELQGTAIAVDPLQCTSLPEVYAAGECTGVGGSELAWVEGEIAGLAASGQHPEIEALRGRRDHWQAFADQVRQAFTLNPAIHRLAQPDTLLCRCEDVPFAAMACETSWTAAKLQTRCGMGACQGRVCGTAAQTLFGWDAPLPRSPLVPARISTLL</sequence>
<keyword evidence="1" id="KW-0560">Oxidoreductase</keyword>
<dbReference type="RefSeq" id="WP_155585012.1">
    <property type="nucleotide sequence ID" value="NZ_JBHSTH010000041.1"/>
</dbReference>
<reference evidence="3 4" key="1">
    <citation type="submission" date="2019-11" db="EMBL/GenBank/DDBJ databases">
        <title>Pseudomonas karstica sp. nov. and Pseudomonas spelaei sp. nov. from karst caves.</title>
        <authorList>
            <person name="Zeman M."/>
        </authorList>
    </citation>
    <scope>NUCLEOTIDE SEQUENCE [LARGE SCALE GENOMIC DNA]</scope>
    <source>
        <strain evidence="3 4">CCM 7893</strain>
    </source>
</reference>
<dbReference type="InterPro" id="IPR041854">
    <property type="entry name" value="BFD-like_2Fe2S-bd_dom_sf"/>
</dbReference>
<dbReference type="EMBL" id="WNNK01000019">
    <property type="protein sequence ID" value="MUF06818.1"/>
    <property type="molecule type" value="Genomic_DNA"/>
</dbReference>
<dbReference type="PANTHER" id="PTHR42949:SF3">
    <property type="entry name" value="ANAEROBIC GLYCEROL-3-PHOSPHATE DEHYDROGENASE SUBUNIT B"/>
    <property type="match status" value="1"/>
</dbReference>
<dbReference type="Gene3D" id="1.10.10.1100">
    <property type="entry name" value="BFD-like [2Fe-2S]-binding domain"/>
    <property type="match status" value="1"/>
</dbReference>
<dbReference type="Pfam" id="PF07992">
    <property type="entry name" value="Pyr_redox_2"/>
    <property type="match status" value="1"/>
</dbReference>
<comment type="caution">
    <text evidence="3">The sequence shown here is derived from an EMBL/GenBank/DDBJ whole genome shotgun (WGS) entry which is preliminary data.</text>
</comment>
<accession>A0A6I3WAY3</accession>
<evidence type="ECO:0000256" key="1">
    <source>
        <dbReference type="ARBA" id="ARBA00023002"/>
    </source>
</evidence>